<evidence type="ECO:0000256" key="1">
    <source>
        <dbReference type="ARBA" id="ARBA00004685"/>
    </source>
</evidence>
<dbReference type="GO" id="GO:0016491">
    <property type="term" value="F:oxidoreductase activity"/>
    <property type="evidence" value="ECO:0007669"/>
    <property type="project" value="UniProtKB-KW"/>
</dbReference>
<dbReference type="EMBL" id="SEOQ01000110">
    <property type="protein sequence ID" value="TFY70295.1"/>
    <property type="molecule type" value="Genomic_DNA"/>
</dbReference>
<feature type="transmembrane region" description="Helical" evidence="4">
    <location>
        <begin position="6"/>
        <end position="29"/>
    </location>
</feature>
<dbReference type="STRING" id="205917.A0A4Y9Z6C4"/>
<reference evidence="6 7" key="1">
    <citation type="submission" date="2019-02" db="EMBL/GenBank/DDBJ databases">
        <title>Genome sequencing of the rare red list fungi Dentipellis fragilis.</title>
        <authorList>
            <person name="Buettner E."/>
            <person name="Kellner H."/>
        </authorList>
    </citation>
    <scope>NUCLEOTIDE SEQUENCE [LARGE SCALE GENOMIC DNA]</scope>
    <source>
        <strain evidence="6 7">DSM 105465</strain>
    </source>
</reference>
<dbReference type="InterPro" id="IPR021765">
    <property type="entry name" value="UstYa-like"/>
</dbReference>
<evidence type="ECO:0000256" key="4">
    <source>
        <dbReference type="SAM" id="Phobius"/>
    </source>
</evidence>
<comment type="caution">
    <text evidence="6">The sequence shown here is derived from an EMBL/GenBank/DDBJ whole genome shotgun (WGS) entry which is preliminary data.</text>
</comment>
<protein>
    <recommendedName>
        <fullName evidence="5">N-acetyltransferase domain-containing protein</fullName>
    </recommendedName>
</protein>
<sequence length="466" mass="52691">MNPSRAIWTFTSTLVILSIVSIALTYYFFLLASDIKFTTPLLSAGIESLDRYTYEGDDFPRLPSVDLNHPVQMVMEESMHYGLSGTEAFNEWRYMMSYGAGIRLGPKERTFSVSMFHQLHCLRYFHLELTGRKGNEAHLKHCTDVLRQMILCGADLTLEPGDFAIRNFTGDPVGITHICRDWEIVYNAMRADWIRWFMYRVEHNILVALQAGKGLGAHAMEVDEEIHNAMRSIDSSIINGSKGSSRSGSITEVMAICILLLPVGRIRPISRPMPLTDHAAFSPVGGAIHIKFCRASGGDTIHGPRFSNSYTQTVDLNVVPPKLNLIYVEIYYTPRKRTHSAEQRELGFNDLFARLHPDTQKWWTEVYGKRVAEFLRDCIGNKTHESWYANLIATHPDWQRHGIATALVNVVYQRAAADKTILALCTGNETNTVIYQRMGFEVKGRLNLPSSRGEIPTTCLTKTPPE</sequence>
<keyword evidence="7" id="KW-1185">Reference proteome</keyword>
<dbReference type="GO" id="GO:0016747">
    <property type="term" value="F:acyltransferase activity, transferring groups other than amino-acyl groups"/>
    <property type="evidence" value="ECO:0007669"/>
    <property type="project" value="InterPro"/>
</dbReference>
<comment type="pathway">
    <text evidence="1">Mycotoxin biosynthesis.</text>
</comment>
<name>A0A4Y9Z6C4_9AGAM</name>
<dbReference type="PANTHER" id="PTHR33365:SF11">
    <property type="entry name" value="TAT PATHWAY SIGNAL SEQUENCE"/>
    <property type="match status" value="1"/>
</dbReference>
<dbReference type="InterPro" id="IPR016181">
    <property type="entry name" value="Acyl_CoA_acyltransferase"/>
</dbReference>
<dbReference type="SUPFAM" id="SSF55729">
    <property type="entry name" value="Acyl-CoA N-acyltransferases (Nat)"/>
    <property type="match status" value="1"/>
</dbReference>
<evidence type="ECO:0000313" key="7">
    <source>
        <dbReference type="Proteomes" id="UP000298327"/>
    </source>
</evidence>
<comment type="similarity">
    <text evidence="3">Belongs to the ustYa family.</text>
</comment>
<evidence type="ECO:0000256" key="3">
    <source>
        <dbReference type="ARBA" id="ARBA00035112"/>
    </source>
</evidence>
<dbReference type="PANTHER" id="PTHR33365">
    <property type="entry name" value="YALI0B05434P"/>
    <property type="match status" value="1"/>
</dbReference>
<dbReference type="OrthoDB" id="3687641at2759"/>
<proteinExistence type="inferred from homology"/>
<keyword evidence="4" id="KW-0812">Transmembrane</keyword>
<dbReference type="PROSITE" id="PS51186">
    <property type="entry name" value="GNAT"/>
    <property type="match status" value="1"/>
</dbReference>
<keyword evidence="2" id="KW-0560">Oxidoreductase</keyword>
<organism evidence="6 7">
    <name type="scientific">Dentipellis fragilis</name>
    <dbReference type="NCBI Taxonomy" id="205917"/>
    <lineage>
        <taxon>Eukaryota</taxon>
        <taxon>Fungi</taxon>
        <taxon>Dikarya</taxon>
        <taxon>Basidiomycota</taxon>
        <taxon>Agaricomycotina</taxon>
        <taxon>Agaricomycetes</taxon>
        <taxon>Russulales</taxon>
        <taxon>Hericiaceae</taxon>
        <taxon>Dentipellis</taxon>
    </lineage>
</organism>
<dbReference type="AlphaFoldDB" id="A0A4Y9Z6C4"/>
<feature type="domain" description="N-acetyltransferase" evidence="5">
    <location>
        <begin position="314"/>
        <end position="465"/>
    </location>
</feature>
<dbReference type="Pfam" id="PF13508">
    <property type="entry name" value="Acetyltransf_7"/>
    <property type="match status" value="1"/>
</dbReference>
<evidence type="ECO:0000256" key="2">
    <source>
        <dbReference type="ARBA" id="ARBA00023002"/>
    </source>
</evidence>
<evidence type="ECO:0000259" key="5">
    <source>
        <dbReference type="PROSITE" id="PS51186"/>
    </source>
</evidence>
<dbReference type="Pfam" id="PF11807">
    <property type="entry name" value="UstYa"/>
    <property type="match status" value="1"/>
</dbReference>
<keyword evidence="4" id="KW-1133">Transmembrane helix</keyword>
<keyword evidence="4" id="KW-0472">Membrane</keyword>
<evidence type="ECO:0000313" key="6">
    <source>
        <dbReference type="EMBL" id="TFY70295.1"/>
    </source>
</evidence>
<dbReference type="InterPro" id="IPR000182">
    <property type="entry name" value="GNAT_dom"/>
</dbReference>
<dbReference type="GO" id="GO:0043386">
    <property type="term" value="P:mycotoxin biosynthetic process"/>
    <property type="evidence" value="ECO:0007669"/>
    <property type="project" value="InterPro"/>
</dbReference>
<dbReference type="CDD" id="cd04301">
    <property type="entry name" value="NAT_SF"/>
    <property type="match status" value="1"/>
</dbReference>
<accession>A0A4Y9Z6C4</accession>
<gene>
    <name evidence="6" type="ORF">EVG20_g2712</name>
</gene>
<dbReference type="Proteomes" id="UP000298327">
    <property type="component" value="Unassembled WGS sequence"/>
</dbReference>
<dbReference type="Gene3D" id="3.40.630.30">
    <property type="match status" value="1"/>
</dbReference>